<proteinExistence type="predicted"/>
<evidence type="ECO:0000313" key="1">
    <source>
        <dbReference type="EMBL" id="ETW97265.1"/>
    </source>
</evidence>
<protein>
    <submittedName>
        <fullName evidence="1">Uncharacterized protein</fullName>
    </submittedName>
</protein>
<sequence>MHPDIIVGKPFPDLTLPDHRGELITLSELANGFPLILSFYRGYW</sequence>
<dbReference type="AlphaFoldDB" id="W4LHS2"/>
<dbReference type="InterPro" id="IPR036249">
    <property type="entry name" value="Thioredoxin-like_sf"/>
</dbReference>
<dbReference type="HOGENOM" id="CLU_3213822_0_0_7"/>
<reference evidence="1 2" key="1">
    <citation type="journal article" date="2014" name="Nature">
        <title>An environmental bacterial taxon with a large and distinct metabolic repertoire.</title>
        <authorList>
            <person name="Wilson M.C."/>
            <person name="Mori T."/>
            <person name="Ruckert C."/>
            <person name="Uria A.R."/>
            <person name="Helf M.J."/>
            <person name="Takada K."/>
            <person name="Gernert C."/>
            <person name="Steffens U.A."/>
            <person name="Heycke N."/>
            <person name="Schmitt S."/>
            <person name="Rinke C."/>
            <person name="Helfrich E.J."/>
            <person name="Brachmann A.O."/>
            <person name="Gurgui C."/>
            <person name="Wakimoto T."/>
            <person name="Kracht M."/>
            <person name="Crusemann M."/>
            <person name="Hentschel U."/>
            <person name="Abe I."/>
            <person name="Matsunaga S."/>
            <person name="Kalinowski J."/>
            <person name="Takeyama H."/>
            <person name="Piel J."/>
        </authorList>
    </citation>
    <scope>NUCLEOTIDE SEQUENCE [LARGE SCALE GENOMIC DNA]</scope>
    <source>
        <strain evidence="2">TSY1</strain>
    </source>
</reference>
<dbReference type="Proteomes" id="UP000019141">
    <property type="component" value="Unassembled WGS sequence"/>
</dbReference>
<dbReference type="Gene3D" id="3.40.30.10">
    <property type="entry name" value="Glutaredoxin"/>
    <property type="match status" value="1"/>
</dbReference>
<comment type="caution">
    <text evidence="1">The sequence shown here is derived from an EMBL/GenBank/DDBJ whole genome shotgun (WGS) entry which is preliminary data.</text>
</comment>
<name>W4LHS2_ENTF1</name>
<dbReference type="EMBL" id="AZHW01000685">
    <property type="protein sequence ID" value="ETW97265.1"/>
    <property type="molecule type" value="Genomic_DNA"/>
</dbReference>
<organism evidence="1 2">
    <name type="scientific">Entotheonella factor</name>
    <dbReference type="NCBI Taxonomy" id="1429438"/>
    <lineage>
        <taxon>Bacteria</taxon>
        <taxon>Pseudomonadati</taxon>
        <taxon>Nitrospinota/Tectimicrobiota group</taxon>
        <taxon>Candidatus Tectimicrobiota</taxon>
        <taxon>Candidatus Entotheonellia</taxon>
        <taxon>Candidatus Entotheonellales</taxon>
        <taxon>Candidatus Entotheonellaceae</taxon>
        <taxon>Candidatus Entotheonella</taxon>
    </lineage>
</organism>
<dbReference type="SUPFAM" id="SSF52833">
    <property type="entry name" value="Thioredoxin-like"/>
    <property type="match status" value="1"/>
</dbReference>
<evidence type="ECO:0000313" key="2">
    <source>
        <dbReference type="Proteomes" id="UP000019141"/>
    </source>
</evidence>
<gene>
    <name evidence="1" type="ORF">ETSY1_23325</name>
</gene>
<accession>W4LHS2</accession>
<keyword evidence="2" id="KW-1185">Reference proteome</keyword>